<evidence type="ECO:0000256" key="3">
    <source>
        <dbReference type="ARBA" id="ARBA00022722"/>
    </source>
</evidence>
<evidence type="ECO:0000256" key="11">
    <source>
        <dbReference type="ARBA" id="ARBA00023242"/>
    </source>
</evidence>
<keyword evidence="4" id="KW-0479">Metal-binding</keyword>
<comment type="caution">
    <text evidence="14">The sequence shown here is derived from an EMBL/GenBank/DDBJ whole genome shotgun (WGS) entry which is preliminary data.</text>
</comment>
<dbReference type="PANTHER" id="PTHR21077:SF5">
    <property type="entry name" value="CROSSOVER JUNCTION ENDONUCLEASE MMS4"/>
    <property type="match status" value="1"/>
</dbReference>
<feature type="compositionally biased region" description="Basic and acidic residues" evidence="13">
    <location>
        <begin position="37"/>
        <end position="54"/>
    </location>
</feature>
<evidence type="ECO:0000256" key="13">
    <source>
        <dbReference type="SAM" id="MobiDB-lite"/>
    </source>
</evidence>
<dbReference type="Proteomes" id="UP000494106">
    <property type="component" value="Unassembled WGS sequence"/>
</dbReference>
<evidence type="ECO:0000256" key="8">
    <source>
        <dbReference type="ARBA" id="ARBA00022842"/>
    </source>
</evidence>
<sequence>MSNKIINLSDEDSSSAEDLPAITENGSKKKTNAATAKEVKKQKVTEEKAAKKKKNEMNKIYKPGECMKYITVEGHPTLWSNWWCADVSREVTAAGARVISAPKLIHNSLVMWTRTIPRTLDQENGQVKLSPVTEPCGRALYVSSVEDVAEQVSGRTLTEHVGQIRQLVDCALTLVLFGVKDFFKSPRRKTLNSNRTPITEIDLELAIADLLVTLQCDTAIVNTPNELALLIVQLTKAIAEAPHKLSTRAWEDQAQFYMKGESKNCIAMDKDGIAVGKLWQQMIAVLPHSSLETSRALCAKYRTPLELFEALQSSDSVAEIADIGVSRAAVPGSKARRVGPEFARKLKILFTAEDGNAIVD</sequence>
<dbReference type="GO" id="GO:0005634">
    <property type="term" value="C:nucleus"/>
    <property type="evidence" value="ECO:0007669"/>
    <property type="project" value="UniProtKB-SubCell"/>
</dbReference>
<evidence type="ECO:0000313" key="14">
    <source>
        <dbReference type="EMBL" id="CAB3222252.1"/>
    </source>
</evidence>
<evidence type="ECO:0000256" key="2">
    <source>
        <dbReference type="ARBA" id="ARBA00004123"/>
    </source>
</evidence>
<dbReference type="InterPro" id="IPR042530">
    <property type="entry name" value="EME1/EME2_C"/>
</dbReference>
<keyword evidence="8" id="KW-0460">Magnesium</keyword>
<dbReference type="OrthoDB" id="343092at2759"/>
<evidence type="ECO:0000256" key="5">
    <source>
        <dbReference type="ARBA" id="ARBA00022759"/>
    </source>
</evidence>
<dbReference type="AlphaFoldDB" id="A0A8S0YSQ3"/>
<name>A0A8S0YSQ3_ARCPL</name>
<dbReference type="InterPro" id="IPR033310">
    <property type="entry name" value="Mms4/EME1/EME2"/>
</dbReference>
<evidence type="ECO:0000256" key="1">
    <source>
        <dbReference type="ARBA" id="ARBA00001946"/>
    </source>
</evidence>
<keyword evidence="11" id="KW-0539">Nucleus</keyword>
<dbReference type="Gene3D" id="1.10.150.670">
    <property type="entry name" value="Crossover junction endonuclease EME1, DNA-binding domain"/>
    <property type="match status" value="1"/>
</dbReference>
<keyword evidence="7" id="KW-0378">Hydrolase</keyword>
<comment type="cofactor">
    <cofactor evidence="1">
        <name>Mg(2+)</name>
        <dbReference type="ChEBI" id="CHEBI:18420"/>
    </cofactor>
</comment>
<reference evidence="14 15" key="1">
    <citation type="submission" date="2020-04" db="EMBL/GenBank/DDBJ databases">
        <authorList>
            <person name="Wallbank WR R."/>
            <person name="Pardo Diaz C."/>
            <person name="Kozak K."/>
            <person name="Martin S."/>
            <person name="Jiggins C."/>
            <person name="Moest M."/>
            <person name="Warren A I."/>
            <person name="Byers J.R.P. K."/>
            <person name="Montejo-Kovacevich G."/>
            <person name="Yen C E."/>
        </authorList>
    </citation>
    <scope>NUCLEOTIDE SEQUENCE [LARGE SCALE GENOMIC DNA]</scope>
</reference>
<accession>A0A8S0YSQ3</accession>
<dbReference type="GO" id="GO:0000712">
    <property type="term" value="P:resolution of meiotic recombination intermediates"/>
    <property type="evidence" value="ECO:0007669"/>
    <property type="project" value="TreeGrafter"/>
</dbReference>
<dbReference type="Pfam" id="PF21292">
    <property type="entry name" value="EME1-MUS81_C"/>
    <property type="match status" value="1"/>
</dbReference>
<organism evidence="14 15">
    <name type="scientific">Arctia plantaginis</name>
    <name type="common">Wood tiger moth</name>
    <name type="synonym">Phalaena plantaginis</name>
    <dbReference type="NCBI Taxonomy" id="874455"/>
    <lineage>
        <taxon>Eukaryota</taxon>
        <taxon>Metazoa</taxon>
        <taxon>Ecdysozoa</taxon>
        <taxon>Arthropoda</taxon>
        <taxon>Hexapoda</taxon>
        <taxon>Insecta</taxon>
        <taxon>Pterygota</taxon>
        <taxon>Neoptera</taxon>
        <taxon>Endopterygota</taxon>
        <taxon>Lepidoptera</taxon>
        <taxon>Glossata</taxon>
        <taxon>Ditrysia</taxon>
        <taxon>Noctuoidea</taxon>
        <taxon>Erebidae</taxon>
        <taxon>Arctiinae</taxon>
        <taxon>Arctia</taxon>
    </lineage>
</organism>
<dbReference type="Gene3D" id="3.40.50.10130">
    <property type="match status" value="1"/>
</dbReference>
<keyword evidence="5" id="KW-0255">Endonuclease</keyword>
<evidence type="ECO:0000256" key="7">
    <source>
        <dbReference type="ARBA" id="ARBA00022801"/>
    </source>
</evidence>
<comment type="subcellular location">
    <subcellularLocation>
        <location evidence="2">Nucleus</location>
    </subcellularLocation>
</comment>
<gene>
    <name evidence="14" type="ORF">APLA_LOCUS965</name>
</gene>
<keyword evidence="3" id="KW-0540">Nuclease</keyword>
<evidence type="ECO:0008006" key="16">
    <source>
        <dbReference type="Google" id="ProtNLM"/>
    </source>
</evidence>
<feature type="region of interest" description="Disordered" evidence="13">
    <location>
        <begin position="1"/>
        <end position="54"/>
    </location>
</feature>
<dbReference type="GO" id="GO:0031573">
    <property type="term" value="P:mitotic intra-S DNA damage checkpoint signaling"/>
    <property type="evidence" value="ECO:0007669"/>
    <property type="project" value="TreeGrafter"/>
</dbReference>
<dbReference type="GO" id="GO:0008821">
    <property type="term" value="F:crossover junction DNA endonuclease activity"/>
    <property type="evidence" value="ECO:0007669"/>
    <property type="project" value="TreeGrafter"/>
</dbReference>
<proteinExistence type="predicted"/>
<evidence type="ECO:0000256" key="12">
    <source>
        <dbReference type="ARBA" id="ARBA00023254"/>
    </source>
</evidence>
<dbReference type="GO" id="GO:0046872">
    <property type="term" value="F:metal ion binding"/>
    <property type="evidence" value="ECO:0007669"/>
    <property type="project" value="UniProtKB-KW"/>
</dbReference>
<evidence type="ECO:0000256" key="9">
    <source>
        <dbReference type="ARBA" id="ARBA00023172"/>
    </source>
</evidence>
<keyword evidence="12" id="KW-0469">Meiosis</keyword>
<keyword evidence="6" id="KW-0227">DNA damage</keyword>
<dbReference type="GO" id="GO:0006302">
    <property type="term" value="P:double-strand break repair"/>
    <property type="evidence" value="ECO:0007669"/>
    <property type="project" value="TreeGrafter"/>
</dbReference>
<evidence type="ECO:0000256" key="10">
    <source>
        <dbReference type="ARBA" id="ARBA00023204"/>
    </source>
</evidence>
<keyword evidence="15" id="KW-1185">Reference proteome</keyword>
<protein>
    <recommendedName>
        <fullName evidence="16">Crossover junction endonuclease EME1</fullName>
    </recommendedName>
</protein>
<keyword evidence="9" id="KW-0233">DNA recombination</keyword>
<dbReference type="GO" id="GO:0031297">
    <property type="term" value="P:replication fork processing"/>
    <property type="evidence" value="ECO:0007669"/>
    <property type="project" value="TreeGrafter"/>
</dbReference>
<evidence type="ECO:0000313" key="15">
    <source>
        <dbReference type="Proteomes" id="UP000494106"/>
    </source>
</evidence>
<dbReference type="GO" id="GO:0048476">
    <property type="term" value="C:Holliday junction resolvase complex"/>
    <property type="evidence" value="ECO:0007669"/>
    <property type="project" value="InterPro"/>
</dbReference>
<evidence type="ECO:0000256" key="6">
    <source>
        <dbReference type="ARBA" id="ARBA00022763"/>
    </source>
</evidence>
<keyword evidence="10" id="KW-0234">DNA repair</keyword>
<dbReference type="PANTHER" id="PTHR21077">
    <property type="entry name" value="EME1 PROTEIN"/>
    <property type="match status" value="1"/>
</dbReference>
<evidence type="ECO:0000256" key="4">
    <source>
        <dbReference type="ARBA" id="ARBA00022723"/>
    </source>
</evidence>
<dbReference type="EMBL" id="CADEBC010000083">
    <property type="protein sequence ID" value="CAB3222252.1"/>
    <property type="molecule type" value="Genomic_DNA"/>
</dbReference>